<evidence type="ECO:0000256" key="3">
    <source>
        <dbReference type="ARBA" id="ARBA00022530"/>
    </source>
</evidence>
<dbReference type="PANTHER" id="PTHR31118">
    <property type="entry name" value="CYCLASE-LIKE PROTEIN 2"/>
    <property type="match status" value="1"/>
</dbReference>
<protein>
    <recommendedName>
        <fullName evidence="7">Cyclase family protein</fullName>
    </recommendedName>
</protein>
<comment type="similarity">
    <text evidence="2">Belongs to the Cyclase 1 superfamily.</text>
</comment>
<name>A0A0D3FCJ5_9ORYZ</name>
<sequence length="163" mass="17093">MAASRLPLLLLLAVAAGRHALPAAGSDAHPGYDDGAEDTCGVPAAAGRMEEYGGGRILDITHAYRADLPEFAPGAVTGPVVRLKDSMANGSICNLSELKMHCHTGTHVDAPGHINQGHFAAGLDVDKLDLDLLNGTPSPPPPPLYLFPFLLARRHGRGFVWCA</sequence>
<dbReference type="GO" id="GO:0019441">
    <property type="term" value="P:L-tryptophan catabolic process to kynurenine"/>
    <property type="evidence" value="ECO:0007669"/>
    <property type="project" value="InterPro"/>
</dbReference>
<dbReference type="eggNOG" id="ENOG502QRBQ">
    <property type="taxonomic scope" value="Eukaryota"/>
</dbReference>
<evidence type="ECO:0000256" key="2">
    <source>
        <dbReference type="ARBA" id="ARBA00007865"/>
    </source>
</evidence>
<evidence type="ECO:0008006" key="7">
    <source>
        <dbReference type="Google" id="ProtNLM"/>
    </source>
</evidence>
<proteinExistence type="inferred from homology"/>
<dbReference type="EnsemblPlants" id="OBART02G38580.1">
    <property type="protein sequence ID" value="OBART02G38580.1"/>
    <property type="gene ID" value="OBART02G38580"/>
</dbReference>
<dbReference type="Gene3D" id="3.50.30.50">
    <property type="entry name" value="Putative cyclase"/>
    <property type="match status" value="1"/>
</dbReference>
<comment type="subcellular location">
    <subcellularLocation>
        <location evidence="1">Secreted</location>
        <location evidence="1">Extracellular space</location>
        <location evidence="1">Extracellular matrix</location>
    </subcellularLocation>
</comment>
<evidence type="ECO:0000256" key="1">
    <source>
        <dbReference type="ARBA" id="ARBA00004498"/>
    </source>
</evidence>
<dbReference type="Pfam" id="PF04199">
    <property type="entry name" value="Cyclase"/>
    <property type="match status" value="1"/>
</dbReference>
<dbReference type="PaxDb" id="65489-OBART02G38580.1"/>
<dbReference type="GO" id="GO:0004061">
    <property type="term" value="F:arylformamidase activity"/>
    <property type="evidence" value="ECO:0007669"/>
    <property type="project" value="InterPro"/>
</dbReference>
<evidence type="ECO:0000256" key="4">
    <source>
        <dbReference type="SAM" id="SignalP"/>
    </source>
</evidence>
<keyword evidence="3" id="KW-0964">Secreted</keyword>
<accession>A0A0D3FCJ5</accession>
<dbReference type="InterPro" id="IPR007325">
    <property type="entry name" value="KFase/CYL"/>
</dbReference>
<feature type="signal peptide" evidence="4">
    <location>
        <begin position="1"/>
        <end position="20"/>
    </location>
</feature>
<evidence type="ECO:0000313" key="5">
    <source>
        <dbReference type="EnsemblPlants" id="OBART02G38580.1"/>
    </source>
</evidence>
<organism evidence="5">
    <name type="scientific">Oryza barthii</name>
    <dbReference type="NCBI Taxonomy" id="65489"/>
    <lineage>
        <taxon>Eukaryota</taxon>
        <taxon>Viridiplantae</taxon>
        <taxon>Streptophyta</taxon>
        <taxon>Embryophyta</taxon>
        <taxon>Tracheophyta</taxon>
        <taxon>Spermatophyta</taxon>
        <taxon>Magnoliopsida</taxon>
        <taxon>Liliopsida</taxon>
        <taxon>Poales</taxon>
        <taxon>Poaceae</taxon>
        <taxon>BOP clade</taxon>
        <taxon>Oryzoideae</taxon>
        <taxon>Oryzeae</taxon>
        <taxon>Oryzinae</taxon>
        <taxon>Oryza</taxon>
    </lineage>
</organism>
<dbReference type="Gramene" id="OBART02G38580.1">
    <property type="protein sequence ID" value="OBART02G38580.1"/>
    <property type="gene ID" value="OBART02G38580"/>
</dbReference>
<feature type="chain" id="PRO_5002261591" description="Cyclase family protein" evidence="4">
    <location>
        <begin position="21"/>
        <end position="163"/>
    </location>
</feature>
<dbReference type="SUPFAM" id="SSF102198">
    <property type="entry name" value="Putative cyclase"/>
    <property type="match status" value="1"/>
</dbReference>
<reference evidence="5" key="2">
    <citation type="submission" date="2015-03" db="UniProtKB">
        <authorList>
            <consortium name="EnsemblPlants"/>
        </authorList>
    </citation>
    <scope>IDENTIFICATION</scope>
</reference>
<dbReference type="InterPro" id="IPR037175">
    <property type="entry name" value="KFase_sf"/>
</dbReference>
<reference evidence="5" key="1">
    <citation type="journal article" date="2009" name="Rice">
        <title>De Novo Next Generation Sequencing of Plant Genomes.</title>
        <authorList>
            <person name="Rounsley S."/>
            <person name="Marri P.R."/>
            <person name="Yu Y."/>
            <person name="He R."/>
            <person name="Sisneros N."/>
            <person name="Goicoechea J.L."/>
            <person name="Lee S.J."/>
            <person name="Angelova A."/>
            <person name="Kudrna D."/>
            <person name="Luo M."/>
            <person name="Affourtit J."/>
            <person name="Desany B."/>
            <person name="Knight J."/>
            <person name="Niazi F."/>
            <person name="Egholm M."/>
            <person name="Wing R.A."/>
        </authorList>
    </citation>
    <scope>NUCLEOTIDE SEQUENCE [LARGE SCALE GENOMIC DNA]</scope>
    <source>
        <strain evidence="5">cv. IRGC 105608</strain>
    </source>
</reference>
<keyword evidence="3" id="KW-0272">Extracellular matrix</keyword>
<keyword evidence="4" id="KW-0732">Signal</keyword>
<dbReference type="Proteomes" id="UP000026960">
    <property type="component" value="Chromosome 2"/>
</dbReference>
<dbReference type="PANTHER" id="PTHR31118:SF27">
    <property type="entry name" value="CYCLASE-LIKE PROTEIN 1"/>
    <property type="match status" value="1"/>
</dbReference>
<keyword evidence="6" id="KW-1185">Reference proteome</keyword>
<dbReference type="STRING" id="65489.A0A0D3FCJ5"/>
<dbReference type="AlphaFoldDB" id="A0A0D3FCJ5"/>
<evidence type="ECO:0000313" key="6">
    <source>
        <dbReference type="Proteomes" id="UP000026960"/>
    </source>
</evidence>
<dbReference type="HOGENOM" id="CLU_030671_4_2_1"/>